<evidence type="ECO:0000256" key="1">
    <source>
        <dbReference type="ARBA" id="ARBA00022527"/>
    </source>
</evidence>
<dbReference type="InterPro" id="IPR051175">
    <property type="entry name" value="CLK_kinases"/>
</dbReference>
<dbReference type="PANTHER" id="PTHR45646">
    <property type="entry name" value="SERINE/THREONINE-PROTEIN KINASE DOA-RELATED"/>
    <property type="match status" value="1"/>
</dbReference>
<evidence type="ECO:0000256" key="7">
    <source>
        <dbReference type="SAM" id="MobiDB-lite"/>
    </source>
</evidence>
<dbReference type="Pfam" id="PF00069">
    <property type="entry name" value="Pkinase"/>
    <property type="match status" value="1"/>
</dbReference>
<gene>
    <name evidence="9" type="ORF">L5515_019612</name>
</gene>
<evidence type="ECO:0000256" key="3">
    <source>
        <dbReference type="ARBA" id="ARBA00022741"/>
    </source>
</evidence>
<feature type="region of interest" description="Disordered" evidence="7">
    <location>
        <begin position="1"/>
        <end position="88"/>
    </location>
</feature>
<feature type="domain" description="Protein kinase" evidence="8">
    <location>
        <begin position="106"/>
        <end position="433"/>
    </location>
</feature>
<organism evidence="9 10">
    <name type="scientific">Caenorhabditis briggsae</name>
    <dbReference type="NCBI Taxonomy" id="6238"/>
    <lineage>
        <taxon>Eukaryota</taxon>
        <taxon>Metazoa</taxon>
        <taxon>Ecdysozoa</taxon>
        <taxon>Nematoda</taxon>
        <taxon>Chromadorea</taxon>
        <taxon>Rhabditida</taxon>
        <taxon>Rhabditina</taxon>
        <taxon>Rhabditomorpha</taxon>
        <taxon>Rhabditoidea</taxon>
        <taxon>Rhabditidae</taxon>
        <taxon>Peloderinae</taxon>
        <taxon>Caenorhabditis</taxon>
    </lineage>
</organism>
<keyword evidence="5" id="KW-0067">ATP-binding</keyword>
<dbReference type="GO" id="GO:0004674">
    <property type="term" value="F:protein serine/threonine kinase activity"/>
    <property type="evidence" value="ECO:0007669"/>
    <property type="project" value="UniProtKB-KW"/>
</dbReference>
<accession>A0AAE9FMA0</accession>
<keyword evidence="3" id="KW-0547">Nucleotide-binding</keyword>
<dbReference type="InterPro" id="IPR011009">
    <property type="entry name" value="Kinase-like_dom_sf"/>
</dbReference>
<evidence type="ECO:0000313" key="9">
    <source>
        <dbReference type="EMBL" id="UMM44467.1"/>
    </source>
</evidence>
<feature type="compositionally biased region" description="Polar residues" evidence="7">
    <location>
        <begin position="56"/>
        <end position="80"/>
    </location>
</feature>
<dbReference type="EMBL" id="CP092625">
    <property type="protein sequence ID" value="UMM44467.1"/>
    <property type="molecule type" value="Genomic_DNA"/>
</dbReference>
<dbReference type="SUPFAM" id="SSF56112">
    <property type="entry name" value="Protein kinase-like (PK-like)"/>
    <property type="match status" value="1"/>
</dbReference>
<proteinExistence type="inferred from homology"/>
<evidence type="ECO:0000256" key="6">
    <source>
        <dbReference type="ARBA" id="ARBA00037966"/>
    </source>
</evidence>
<dbReference type="Gene3D" id="1.10.510.10">
    <property type="entry name" value="Transferase(Phosphotransferase) domain 1"/>
    <property type="match status" value="1"/>
</dbReference>
<sequence length="436" mass="49370">MKRDLSPSSPEDHKKIRSSQETSDESAHHDERMATTSNKNPENPSSSNNAPKSIADTASTGNPSFPVKSLTSTQEMNQSPGYAYEPPNVDKANHPDVLELITGEKFFVRGVFGNGGFCTVFRARDQNNIQYAAKLIAERIPEYPTYYELLAHEKILHNPHQNLISFVVNGMLAGPPPGFTGEIIVTEGCGPSLRNIMKRARQDTNKTYYPSFCMENIRHIGSQIAKAMAHLESLKIFHLDLKAGNVVFVKPDIQYTLDGDDIQPTINMDDTGIKVIDLGNSASHWEPWEEKKWRSVQPPALRSPEVMMGLPYNEKSDVWSMGCLLAEMFVGQFIFYPTSGTTEKETNQSQFELTASRLKHAVPIRMIQESQRGGHCELDYRFLNQRPPNNRDQLMNIMREEADIPLYHLLQFMLIIDPNERPSFEDVVHHDFFEGI</sequence>
<feature type="compositionally biased region" description="Basic and acidic residues" evidence="7">
    <location>
        <begin position="1"/>
        <end position="14"/>
    </location>
</feature>
<keyword evidence="2" id="KW-0808">Transferase</keyword>
<protein>
    <recommendedName>
        <fullName evidence="8">Protein kinase domain-containing protein</fullName>
    </recommendedName>
</protein>
<keyword evidence="1" id="KW-0723">Serine/threonine-protein kinase</keyword>
<dbReference type="Proteomes" id="UP000829354">
    <property type="component" value="Chromosome X"/>
</dbReference>
<dbReference type="PROSITE" id="PS00108">
    <property type="entry name" value="PROTEIN_KINASE_ST"/>
    <property type="match status" value="1"/>
</dbReference>
<dbReference type="GO" id="GO:0005524">
    <property type="term" value="F:ATP binding"/>
    <property type="evidence" value="ECO:0007669"/>
    <property type="project" value="UniProtKB-KW"/>
</dbReference>
<reference evidence="9 10" key="1">
    <citation type="submission" date="2022-04" db="EMBL/GenBank/DDBJ databases">
        <title>Chromosome-level reference genomes for two strains of Caenorhabditis briggsae: an improved platform for comparative genomics.</title>
        <authorList>
            <person name="Stevens L."/>
            <person name="Andersen E."/>
        </authorList>
    </citation>
    <scope>NUCLEOTIDE SEQUENCE [LARGE SCALE GENOMIC DNA]</scope>
    <source>
        <strain evidence="9">VX34</strain>
        <tissue evidence="9">Whole-organism</tissue>
    </source>
</reference>
<keyword evidence="10" id="KW-1185">Reference proteome</keyword>
<evidence type="ECO:0000313" key="10">
    <source>
        <dbReference type="Proteomes" id="UP000829354"/>
    </source>
</evidence>
<keyword evidence="4" id="KW-0418">Kinase</keyword>
<dbReference type="PANTHER" id="PTHR45646:SF8">
    <property type="entry name" value="PROTEIN KINASE DOMAIN-CONTAINING PROTEIN"/>
    <property type="match status" value="1"/>
</dbReference>
<comment type="similarity">
    <text evidence="6">Belongs to the protein kinase superfamily. CMGC Ser/Thr protein kinase family. Lammer subfamily.</text>
</comment>
<evidence type="ECO:0000256" key="5">
    <source>
        <dbReference type="ARBA" id="ARBA00022840"/>
    </source>
</evidence>
<feature type="compositionally biased region" description="Low complexity" evidence="7">
    <location>
        <begin position="37"/>
        <end position="53"/>
    </location>
</feature>
<name>A0AAE9FMA0_CAEBR</name>
<evidence type="ECO:0000256" key="4">
    <source>
        <dbReference type="ARBA" id="ARBA00022777"/>
    </source>
</evidence>
<dbReference type="PROSITE" id="PS50011">
    <property type="entry name" value="PROTEIN_KINASE_DOM"/>
    <property type="match status" value="1"/>
</dbReference>
<dbReference type="InterPro" id="IPR008271">
    <property type="entry name" value="Ser/Thr_kinase_AS"/>
</dbReference>
<dbReference type="Gene3D" id="3.30.200.20">
    <property type="entry name" value="Phosphorylase Kinase, domain 1"/>
    <property type="match status" value="1"/>
</dbReference>
<dbReference type="SMART" id="SM00220">
    <property type="entry name" value="S_TKc"/>
    <property type="match status" value="1"/>
</dbReference>
<evidence type="ECO:0000256" key="2">
    <source>
        <dbReference type="ARBA" id="ARBA00022679"/>
    </source>
</evidence>
<evidence type="ECO:0000259" key="8">
    <source>
        <dbReference type="PROSITE" id="PS50011"/>
    </source>
</evidence>
<dbReference type="AlphaFoldDB" id="A0AAE9FMA0"/>
<dbReference type="InterPro" id="IPR000719">
    <property type="entry name" value="Prot_kinase_dom"/>
</dbReference>